<dbReference type="EMBL" id="FOLG01000003">
    <property type="protein sequence ID" value="SFC29502.1"/>
    <property type="molecule type" value="Genomic_DNA"/>
</dbReference>
<protein>
    <submittedName>
        <fullName evidence="5">DNA-binding transcriptional regulator, GntR family</fullName>
    </submittedName>
</protein>
<evidence type="ECO:0000313" key="5">
    <source>
        <dbReference type="EMBL" id="SFC29502.1"/>
    </source>
</evidence>
<dbReference type="Gene3D" id="1.10.10.10">
    <property type="entry name" value="Winged helix-like DNA-binding domain superfamily/Winged helix DNA-binding domain"/>
    <property type="match status" value="1"/>
</dbReference>
<sequence length="230" mass="24766">MTSLATLSASESLVARAADLIRDAILSGEIAAGDRLSVPELSRRLGISRTPAREALLVLERDGIVESRPRLGVVVVTGDEHDIRALFQLREALDGMAARLAATQLSEDGRARLRPLLQRHEAAIDAQDVEAHIACDLEFHGILRDGNDNGYLASALLGLERRLTVLMRTFSHAPRAMGPGVLRDHRAIMDAVLTMDADAAEAAARRHVRNVALFFTASLKEGSGPSADNP</sequence>
<dbReference type="Pfam" id="PF00392">
    <property type="entry name" value="GntR"/>
    <property type="match status" value="1"/>
</dbReference>
<evidence type="ECO:0000259" key="4">
    <source>
        <dbReference type="PROSITE" id="PS50949"/>
    </source>
</evidence>
<dbReference type="Gene3D" id="1.20.120.530">
    <property type="entry name" value="GntR ligand-binding domain-like"/>
    <property type="match status" value="1"/>
</dbReference>
<dbReference type="SUPFAM" id="SSF46785">
    <property type="entry name" value="Winged helix' DNA-binding domain"/>
    <property type="match status" value="1"/>
</dbReference>
<proteinExistence type="predicted"/>
<gene>
    <name evidence="5" type="ORF">SAMN04488094_103345</name>
</gene>
<keyword evidence="1" id="KW-0805">Transcription regulation</keyword>
<dbReference type="PANTHER" id="PTHR43537:SF24">
    <property type="entry name" value="GLUCONATE OPERON TRANSCRIPTIONAL REPRESSOR"/>
    <property type="match status" value="1"/>
</dbReference>
<dbReference type="InterPro" id="IPR011711">
    <property type="entry name" value="GntR_C"/>
</dbReference>
<dbReference type="InterPro" id="IPR000524">
    <property type="entry name" value="Tscrpt_reg_HTH_GntR"/>
</dbReference>
<dbReference type="RefSeq" id="WP_177208297.1">
    <property type="nucleotide sequence ID" value="NZ_FOLG01000003.1"/>
</dbReference>
<evidence type="ECO:0000256" key="2">
    <source>
        <dbReference type="ARBA" id="ARBA00023125"/>
    </source>
</evidence>
<dbReference type="SMART" id="SM00895">
    <property type="entry name" value="FCD"/>
    <property type="match status" value="1"/>
</dbReference>
<dbReference type="PRINTS" id="PR00033">
    <property type="entry name" value="HTHASNC"/>
</dbReference>
<keyword evidence="3" id="KW-0804">Transcription</keyword>
<dbReference type="PANTHER" id="PTHR43537">
    <property type="entry name" value="TRANSCRIPTIONAL REGULATOR, GNTR FAMILY"/>
    <property type="match status" value="1"/>
</dbReference>
<dbReference type="STRING" id="441112.SAMN04488094_103345"/>
<dbReference type="InterPro" id="IPR036390">
    <property type="entry name" value="WH_DNA-bd_sf"/>
</dbReference>
<dbReference type="GO" id="GO:0043565">
    <property type="term" value="F:sequence-specific DNA binding"/>
    <property type="evidence" value="ECO:0007669"/>
    <property type="project" value="InterPro"/>
</dbReference>
<evidence type="ECO:0000256" key="3">
    <source>
        <dbReference type="ARBA" id="ARBA00023163"/>
    </source>
</evidence>
<evidence type="ECO:0000313" key="6">
    <source>
        <dbReference type="Proteomes" id="UP000198728"/>
    </source>
</evidence>
<dbReference type="InterPro" id="IPR036388">
    <property type="entry name" value="WH-like_DNA-bd_sf"/>
</dbReference>
<evidence type="ECO:0000256" key="1">
    <source>
        <dbReference type="ARBA" id="ARBA00023015"/>
    </source>
</evidence>
<dbReference type="GO" id="GO:0003700">
    <property type="term" value="F:DNA-binding transcription factor activity"/>
    <property type="evidence" value="ECO:0007669"/>
    <property type="project" value="InterPro"/>
</dbReference>
<accession>A0A1I1I106</accession>
<keyword evidence="6" id="KW-1185">Reference proteome</keyword>
<dbReference type="AlphaFoldDB" id="A0A1I1I106"/>
<feature type="domain" description="HTH gntR-type" evidence="4">
    <location>
        <begin position="11"/>
        <end position="78"/>
    </location>
</feature>
<name>A0A1I1I106_9RHOB</name>
<dbReference type="SUPFAM" id="SSF48008">
    <property type="entry name" value="GntR ligand-binding domain-like"/>
    <property type="match status" value="1"/>
</dbReference>
<dbReference type="InterPro" id="IPR008920">
    <property type="entry name" value="TF_FadR/GntR_C"/>
</dbReference>
<dbReference type="Proteomes" id="UP000198728">
    <property type="component" value="Unassembled WGS sequence"/>
</dbReference>
<reference evidence="5 6" key="1">
    <citation type="submission" date="2016-10" db="EMBL/GenBank/DDBJ databases">
        <authorList>
            <person name="de Groot N.N."/>
        </authorList>
    </citation>
    <scope>NUCLEOTIDE SEQUENCE [LARGE SCALE GENOMIC DNA]</scope>
    <source>
        <strain evidence="5 6">DSM 19548</strain>
    </source>
</reference>
<dbReference type="InterPro" id="IPR000485">
    <property type="entry name" value="AsnC-type_HTH_dom"/>
</dbReference>
<dbReference type="SMART" id="SM00345">
    <property type="entry name" value="HTH_GNTR"/>
    <property type="match status" value="1"/>
</dbReference>
<dbReference type="PROSITE" id="PS50949">
    <property type="entry name" value="HTH_GNTR"/>
    <property type="match status" value="1"/>
</dbReference>
<organism evidence="5 6">
    <name type="scientific">Tropicimonas isoalkanivorans</name>
    <dbReference type="NCBI Taxonomy" id="441112"/>
    <lineage>
        <taxon>Bacteria</taxon>
        <taxon>Pseudomonadati</taxon>
        <taxon>Pseudomonadota</taxon>
        <taxon>Alphaproteobacteria</taxon>
        <taxon>Rhodobacterales</taxon>
        <taxon>Roseobacteraceae</taxon>
        <taxon>Tropicimonas</taxon>
    </lineage>
</organism>
<keyword evidence="2 5" id="KW-0238">DNA-binding</keyword>
<dbReference type="CDD" id="cd07377">
    <property type="entry name" value="WHTH_GntR"/>
    <property type="match status" value="1"/>
</dbReference>
<dbReference type="Pfam" id="PF07729">
    <property type="entry name" value="FCD"/>
    <property type="match status" value="1"/>
</dbReference>